<keyword evidence="2" id="KW-1133">Transmembrane helix</keyword>
<evidence type="ECO:0000256" key="1">
    <source>
        <dbReference type="SAM" id="Coils"/>
    </source>
</evidence>
<dbReference type="Pfam" id="PF07885">
    <property type="entry name" value="Ion_trans_2"/>
    <property type="match status" value="1"/>
</dbReference>
<evidence type="ECO:0000259" key="3">
    <source>
        <dbReference type="Pfam" id="PF07885"/>
    </source>
</evidence>
<keyword evidence="2" id="KW-0812">Transmembrane</keyword>
<feature type="domain" description="Potassium channel" evidence="3">
    <location>
        <begin position="43"/>
        <end position="104"/>
    </location>
</feature>
<keyword evidence="1" id="KW-0175">Coiled coil</keyword>
<feature type="coiled-coil region" evidence="1">
    <location>
        <begin position="144"/>
        <end position="178"/>
    </location>
</feature>
<gene>
    <name evidence="4" type="ORF">SAMN02745129_2584</name>
</gene>
<keyword evidence="5" id="KW-1185">Reference proteome</keyword>
<keyword evidence="2" id="KW-0472">Membrane</keyword>
<proteinExistence type="predicted"/>
<organism evidence="4 5">
    <name type="scientific">Ferrimonas marina</name>
    <dbReference type="NCBI Taxonomy" id="299255"/>
    <lineage>
        <taxon>Bacteria</taxon>
        <taxon>Pseudomonadati</taxon>
        <taxon>Pseudomonadota</taxon>
        <taxon>Gammaproteobacteria</taxon>
        <taxon>Alteromonadales</taxon>
        <taxon>Ferrimonadaceae</taxon>
        <taxon>Ferrimonas</taxon>
    </lineage>
</organism>
<dbReference type="InterPro" id="IPR013099">
    <property type="entry name" value="K_chnl_dom"/>
</dbReference>
<feature type="transmembrane region" description="Helical" evidence="2">
    <location>
        <begin position="92"/>
        <end position="117"/>
    </location>
</feature>
<feature type="transmembrane region" description="Helical" evidence="2">
    <location>
        <begin position="25"/>
        <end position="49"/>
    </location>
</feature>
<protein>
    <submittedName>
        <fullName evidence="4">Ion channel</fullName>
    </submittedName>
</protein>
<reference evidence="4 5" key="1">
    <citation type="submission" date="2016-11" db="EMBL/GenBank/DDBJ databases">
        <authorList>
            <person name="Jaros S."/>
            <person name="Januszkiewicz K."/>
            <person name="Wedrychowicz H."/>
        </authorList>
    </citation>
    <scope>NUCLEOTIDE SEQUENCE [LARGE SCALE GENOMIC DNA]</scope>
    <source>
        <strain evidence="4 5">DSM 16917</strain>
    </source>
</reference>
<dbReference type="Proteomes" id="UP000184268">
    <property type="component" value="Unassembled WGS sequence"/>
</dbReference>
<dbReference type="AlphaFoldDB" id="A0A1M5UIB4"/>
<evidence type="ECO:0000313" key="5">
    <source>
        <dbReference type="Proteomes" id="UP000184268"/>
    </source>
</evidence>
<dbReference type="Gene3D" id="1.10.287.70">
    <property type="match status" value="1"/>
</dbReference>
<evidence type="ECO:0000313" key="4">
    <source>
        <dbReference type="EMBL" id="SHH62661.1"/>
    </source>
</evidence>
<accession>A0A1M5UIB4</accession>
<name>A0A1M5UIB4_9GAMM</name>
<dbReference type="STRING" id="299255.SAMN02745129_2584"/>
<feature type="transmembrane region" description="Helical" evidence="2">
    <location>
        <begin position="61"/>
        <end position="80"/>
    </location>
</feature>
<dbReference type="SUPFAM" id="SSF81324">
    <property type="entry name" value="Voltage-gated potassium channels"/>
    <property type="match status" value="1"/>
</dbReference>
<evidence type="ECO:0000256" key="2">
    <source>
        <dbReference type="SAM" id="Phobius"/>
    </source>
</evidence>
<sequence length="183" mass="20850">MYFGAIMRKGVLSPRHGGSDGFNPWWFALLAMVALAIHVPLFAAMTLWFESGHPDSHIQTFSDATWVTLMAISTIGYGDLVPLTLGARITNIVAFVACIGFMTVLGLPFYLQAVSLINNAVRRQDSRRHHLENRRYARMISRRMDQYDDHLDQVMSKLDRLEQLMDREAVRNEQEQKDSPPAK</sequence>
<dbReference type="EMBL" id="FQXG01000003">
    <property type="protein sequence ID" value="SHH62661.1"/>
    <property type="molecule type" value="Genomic_DNA"/>
</dbReference>